<feature type="domain" description="EamA" evidence="3">
    <location>
        <begin position="146"/>
        <end position="278"/>
    </location>
</feature>
<dbReference type="AlphaFoldDB" id="A0A7W8QQK5"/>
<feature type="transmembrane region" description="Helical" evidence="2">
    <location>
        <begin position="173"/>
        <end position="194"/>
    </location>
</feature>
<accession>A0A7W8QQK5</accession>
<dbReference type="Gene3D" id="1.10.3730.20">
    <property type="match status" value="1"/>
</dbReference>
<proteinExistence type="inferred from homology"/>
<keyword evidence="2" id="KW-1133">Transmembrane helix</keyword>
<keyword evidence="2" id="KW-0472">Membrane</keyword>
<comment type="caution">
    <text evidence="4">The sequence shown here is derived from an EMBL/GenBank/DDBJ whole genome shotgun (WGS) entry which is preliminary data.</text>
</comment>
<protein>
    <submittedName>
        <fullName evidence="4">Drug/metabolite transporter (DMT)-like permease</fullName>
    </submittedName>
</protein>
<evidence type="ECO:0000256" key="1">
    <source>
        <dbReference type="ARBA" id="ARBA00007362"/>
    </source>
</evidence>
<keyword evidence="2" id="KW-0812">Transmembrane</keyword>
<organism evidence="4 5">
    <name type="scientific">Nocardiopsis composta</name>
    <dbReference type="NCBI Taxonomy" id="157465"/>
    <lineage>
        <taxon>Bacteria</taxon>
        <taxon>Bacillati</taxon>
        <taxon>Actinomycetota</taxon>
        <taxon>Actinomycetes</taxon>
        <taxon>Streptosporangiales</taxon>
        <taxon>Nocardiopsidaceae</taxon>
        <taxon>Nocardiopsis</taxon>
    </lineage>
</organism>
<evidence type="ECO:0000259" key="3">
    <source>
        <dbReference type="Pfam" id="PF00892"/>
    </source>
</evidence>
<feature type="transmembrane region" description="Helical" evidence="2">
    <location>
        <begin position="115"/>
        <end position="135"/>
    </location>
</feature>
<evidence type="ECO:0000313" key="4">
    <source>
        <dbReference type="EMBL" id="MBB5434088.1"/>
    </source>
</evidence>
<dbReference type="Proteomes" id="UP000572635">
    <property type="component" value="Unassembled WGS sequence"/>
</dbReference>
<feature type="transmembrane region" description="Helical" evidence="2">
    <location>
        <begin position="33"/>
        <end position="53"/>
    </location>
</feature>
<dbReference type="InterPro" id="IPR037185">
    <property type="entry name" value="EmrE-like"/>
</dbReference>
<gene>
    <name evidence="4" type="ORF">HDA36_004172</name>
</gene>
<dbReference type="SUPFAM" id="SSF103481">
    <property type="entry name" value="Multidrug resistance efflux transporter EmrE"/>
    <property type="match status" value="2"/>
</dbReference>
<feature type="transmembrane region" description="Helical" evidence="2">
    <location>
        <begin position="60"/>
        <end position="80"/>
    </location>
</feature>
<dbReference type="Pfam" id="PF00892">
    <property type="entry name" value="EamA"/>
    <property type="match status" value="1"/>
</dbReference>
<reference evidence="4 5" key="1">
    <citation type="submission" date="2020-08" db="EMBL/GenBank/DDBJ databases">
        <title>Sequencing the genomes of 1000 actinobacteria strains.</title>
        <authorList>
            <person name="Klenk H.-P."/>
        </authorList>
    </citation>
    <scope>NUCLEOTIDE SEQUENCE [LARGE SCALE GENOMIC DNA]</scope>
    <source>
        <strain evidence="4 5">DSM 44551</strain>
    </source>
</reference>
<evidence type="ECO:0000313" key="5">
    <source>
        <dbReference type="Proteomes" id="UP000572635"/>
    </source>
</evidence>
<dbReference type="InterPro" id="IPR000620">
    <property type="entry name" value="EamA_dom"/>
</dbReference>
<feature type="transmembrane region" description="Helical" evidence="2">
    <location>
        <begin position="142"/>
        <end position="161"/>
    </location>
</feature>
<feature type="transmembrane region" description="Helical" evidence="2">
    <location>
        <begin position="206"/>
        <end position="227"/>
    </location>
</feature>
<dbReference type="EMBL" id="JACHDB010000001">
    <property type="protein sequence ID" value="MBB5434088.1"/>
    <property type="molecule type" value="Genomic_DNA"/>
</dbReference>
<feature type="transmembrane region" description="Helical" evidence="2">
    <location>
        <begin position="233"/>
        <end position="255"/>
    </location>
</feature>
<keyword evidence="5" id="KW-1185">Reference proteome</keyword>
<comment type="similarity">
    <text evidence="1">Belongs to the EamA transporter family.</text>
</comment>
<dbReference type="GO" id="GO:0016020">
    <property type="term" value="C:membrane"/>
    <property type="evidence" value="ECO:0007669"/>
    <property type="project" value="InterPro"/>
</dbReference>
<sequence>MTTTAVIAVLTAALLHAGWNAIAHAITDRLLGFALIGAAGMVGGAVTAAFAGVPDPQSWPALGLSALLHVGYMGFLMLSYRVGDFGQVYPLARGTSPWLVALGAAVLLGETLSPLHLAGVLVVSAGLTALVFAGGMPGREQLPALGAALVTGVMIAGYTVVDGIGVRASGDPLAYLSWLMILEGPWFLAAALLLRRGRLAARLRPVWRVGALGGLLSMAAYGLVLWAQTMGSLAAVAALRETSIIFGAIIAALVFKEGLGRLRVVSAAVVAVGIALLNL</sequence>
<dbReference type="RefSeq" id="WP_184394399.1">
    <property type="nucleotide sequence ID" value="NZ_BAAAJD010000052.1"/>
</dbReference>
<evidence type="ECO:0000256" key="2">
    <source>
        <dbReference type="SAM" id="Phobius"/>
    </source>
</evidence>
<name>A0A7W8QQK5_9ACTN</name>